<dbReference type="Pfam" id="PF00171">
    <property type="entry name" value="Aldedh"/>
    <property type="match status" value="1"/>
</dbReference>
<organism evidence="4 5">
    <name type="scientific">Dietzia lutea</name>
    <dbReference type="NCBI Taxonomy" id="546160"/>
    <lineage>
        <taxon>Bacteria</taxon>
        <taxon>Bacillati</taxon>
        <taxon>Actinomycetota</taxon>
        <taxon>Actinomycetes</taxon>
        <taxon>Mycobacteriales</taxon>
        <taxon>Dietziaceae</taxon>
        <taxon>Dietzia</taxon>
    </lineage>
</organism>
<dbReference type="FunFam" id="3.40.309.10:FF:000009">
    <property type="entry name" value="Aldehyde dehydrogenase A"/>
    <property type="match status" value="1"/>
</dbReference>
<protein>
    <submittedName>
        <fullName evidence="4">Gamma-aminobutyraldehyde dehydrogenase</fullName>
    </submittedName>
</protein>
<dbReference type="GO" id="GO:0016620">
    <property type="term" value="F:oxidoreductase activity, acting on the aldehyde or oxo group of donors, NAD or NADP as acceptor"/>
    <property type="evidence" value="ECO:0007669"/>
    <property type="project" value="InterPro"/>
</dbReference>
<dbReference type="Gene3D" id="3.40.309.10">
    <property type="entry name" value="Aldehyde Dehydrogenase, Chain A, domain 2"/>
    <property type="match status" value="1"/>
</dbReference>
<dbReference type="PANTHER" id="PTHR11699">
    <property type="entry name" value="ALDEHYDE DEHYDROGENASE-RELATED"/>
    <property type="match status" value="1"/>
</dbReference>
<evidence type="ECO:0000259" key="3">
    <source>
        <dbReference type="Pfam" id="PF00171"/>
    </source>
</evidence>
<name>A0A2S1RCX6_9ACTN</name>
<sequence length="501" mass="53793">MNTATPATGVLPPTKNYIGGEWLDAADGKEMDVFNPATGQAFASVPESSAEDVSRAVEAAGRALPEWLRTTPRERAELLFKIADRIEERGEDIARVDTAENGKPIFAARAEPADVADMLRFFAGAARTMTGLNATEYLRGSTSLIRREPIGIAGQIAPWNYPLPMAMWKVGPALAAGNAVVFKPSEHTPLTALLLAELCHDILPPGVLNIVLGHGDPVGEALVTHPDIGIVSVTGSANTGRRIAHNAADTVKRLHLELGGKTPVLVFDDVDVQRVVSDLKAVSFYNAGQDCTAASRVLVSEKIYDRFMEELVPAVESIVVDDPMSARTEMGPVITEGQRERILGLVDRAVSAGAEVVTGGSSVAGQSGYFVEPTIVAAPDQRSEIIQNEIFGPALTVQRFSDENQAIEWANDVDYGLHATVFTEDLRRAMRLSKALDFGAVCFNDHAGSGVEMPHGGFKQSGYGKDCSVYAVEEYTRIKHVMYHFGDGPSSTDLHTHPSST</sequence>
<keyword evidence="4" id="KW-0614">Plasmid</keyword>
<accession>A0A2S1RCX6</accession>
<dbReference type="InterPro" id="IPR016160">
    <property type="entry name" value="Ald_DH_CS_CYS"/>
</dbReference>
<dbReference type="Proteomes" id="UP000244928">
    <property type="component" value="Plasmid unnamed1"/>
</dbReference>
<evidence type="ECO:0000313" key="5">
    <source>
        <dbReference type="Proteomes" id="UP000244928"/>
    </source>
</evidence>
<dbReference type="KEGG" id="dlu:A6035_17140"/>
<geneLocation type="plasmid" evidence="4 5">
    <name>unnamed1</name>
</geneLocation>
<comment type="similarity">
    <text evidence="1">Belongs to the aldehyde dehydrogenase family.</text>
</comment>
<dbReference type="EMBL" id="CP015450">
    <property type="protein sequence ID" value="AWH94124.1"/>
    <property type="molecule type" value="Genomic_DNA"/>
</dbReference>
<dbReference type="RefSeq" id="WP_235026539.1">
    <property type="nucleotide sequence ID" value="NZ_CP015450.1"/>
</dbReference>
<evidence type="ECO:0000313" key="4">
    <source>
        <dbReference type="EMBL" id="AWH94124.1"/>
    </source>
</evidence>
<reference evidence="4 5" key="1">
    <citation type="submission" date="2016-04" db="EMBL/GenBank/DDBJ databases">
        <title>Complete genome sequence of Dietzia lutea YIM 80766T, a strain isolated from desert soil in Egypt.</title>
        <authorList>
            <person name="Zhao J."/>
            <person name="Hu B."/>
            <person name="Geng S."/>
            <person name="Nie Y."/>
            <person name="Tang Y."/>
        </authorList>
    </citation>
    <scope>NUCLEOTIDE SEQUENCE [LARGE SCALE GENOMIC DNA]</scope>
    <source>
        <strain evidence="4 5">YIM 80766</strain>
        <plasmid evidence="4 5">unnamed1</plasmid>
    </source>
</reference>
<dbReference type="InterPro" id="IPR016163">
    <property type="entry name" value="Ald_DH_C"/>
</dbReference>
<keyword evidence="5" id="KW-1185">Reference proteome</keyword>
<dbReference type="Gene3D" id="3.40.605.10">
    <property type="entry name" value="Aldehyde Dehydrogenase, Chain A, domain 1"/>
    <property type="match status" value="1"/>
</dbReference>
<dbReference type="InterPro" id="IPR015590">
    <property type="entry name" value="Aldehyde_DH_dom"/>
</dbReference>
<dbReference type="AlphaFoldDB" id="A0A2S1RCX6"/>
<dbReference type="SUPFAM" id="SSF53720">
    <property type="entry name" value="ALDH-like"/>
    <property type="match status" value="1"/>
</dbReference>
<dbReference type="InterPro" id="IPR016162">
    <property type="entry name" value="Ald_DH_N"/>
</dbReference>
<proteinExistence type="inferred from homology"/>
<dbReference type="InterPro" id="IPR016161">
    <property type="entry name" value="Ald_DH/histidinol_DH"/>
</dbReference>
<evidence type="ECO:0000256" key="2">
    <source>
        <dbReference type="ARBA" id="ARBA00023002"/>
    </source>
</evidence>
<keyword evidence="2" id="KW-0560">Oxidoreductase</keyword>
<dbReference type="FunFam" id="3.40.605.10:FF:000007">
    <property type="entry name" value="NAD/NADP-dependent betaine aldehyde dehydrogenase"/>
    <property type="match status" value="1"/>
</dbReference>
<gene>
    <name evidence="4" type="ORF">A6035_17140</name>
</gene>
<evidence type="ECO:0000256" key="1">
    <source>
        <dbReference type="ARBA" id="ARBA00009986"/>
    </source>
</evidence>
<dbReference type="PROSITE" id="PS00070">
    <property type="entry name" value="ALDEHYDE_DEHYDR_CYS"/>
    <property type="match status" value="1"/>
</dbReference>
<feature type="domain" description="Aldehyde dehydrogenase" evidence="3">
    <location>
        <begin position="22"/>
        <end position="481"/>
    </location>
</feature>
<dbReference type="NCBIfam" id="NF010000">
    <property type="entry name" value="PRK13473.1"/>
    <property type="match status" value="1"/>
</dbReference>